<evidence type="ECO:0000313" key="2">
    <source>
        <dbReference type="Proteomes" id="UP000828941"/>
    </source>
</evidence>
<keyword evidence="2" id="KW-1185">Reference proteome</keyword>
<dbReference type="Proteomes" id="UP000828941">
    <property type="component" value="Chromosome 4"/>
</dbReference>
<proteinExistence type="predicted"/>
<organism evidence="1 2">
    <name type="scientific">Bauhinia variegata</name>
    <name type="common">Purple orchid tree</name>
    <name type="synonym">Phanera variegata</name>
    <dbReference type="NCBI Taxonomy" id="167791"/>
    <lineage>
        <taxon>Eukaryota</taxon>
        <taxon>Viridiplantae</taxon>
        <taxon>Streptophyta</taxon>
        <taxon>Embryophyta</taxon>
        <taxon>Tracheophyta</taxon>
        <taxon>Spermatophyta</taxon>
        <taxon>Magnoliopsida</taxon>
        <taxon>eudicotyledons</taxon>
        <taxon>Gunneridae</taxon>
        <taxon>Pentapetalae</taxon>
        <taxon>rosids</taxon>
        <taxon>fabids</taxon>
        <taxon>Fabales</taxon>
        <taxon>Fabaceae</taxon>
        <taxon>Cercidoideae</taxon>
        <taxon>Cercideae</taxon>
        <taxon>Bauhiniinae</taxon>
        <taxon>Bauhinia</taxon>
    </lineage>
</organism>
<gene>
    <name evidence="1" type="ORF">L6164_009363</name>
</gene>
<name>A0ACB9PQ17_BAUVA</name>
<evidence type="ECO:0000313" key="1">
    <source>
        <dbReference type="EMBL" id="KAI4348665.1"/>
    </source>
</evidence>
<dbReference type="EMBL" id="CM039429">
    <property type="protein sequence ID" value="KAI4348665.1"/>
    <property type="molecule type" value="Genomic_DNA"/>
</dbReference>
<protein>
    <submittedName>
        <fullName evidence="1">Uncharacterized protein</fullName>
    </submittedName>
</protein>
<accession>A0ACB9PQ17</accession>
<reference evidence="1 2" key="1">
    <citation type="journal article" date="2022" name="DNA Res.">
        <title>Chromosomal-level genome assembly of the orchid tree Bauhinia variegata (Leguminosae; Cercidoideae) supports the allotetraploid origin hypothesis of Bauhinia.</title>
        <authorList>
            <person name="Zhong Y."/>
            <person name="Chen Y."/>
            <person name="Zheng D."/>
            <person name="Pang J."/>
            <person name="Liu Y."/>
            <person name="Luo S."/>
            <person name="Meng S."/>
            <person name="Qian L."/>
            <person name="Wei D."/>
            <person name="Dai S."/>
            <person name="Zhou R."/>
        </authorList>
    </citation>
    <scope>NUCLEOTIDE SEQUENCE [LARGE SCALE GENOMIC DNA]</scope>
    <source>
        <strain evidence="1">BV-YZ2020</strain>
    </source>
</reference>
<comment type="caution">
    <text evidence="1">The sequence shown here is derived from an EMBL/GenBank/DDBJ whole genome shotgun (WGS) entry which is preliminary data.</text>
</comment>
<sequence length="116" mass="13221">MVESAKASDLEQILKPFYQRAAEAEDRLSRLEASLSSKKEAGNEEHVKLISDLQSKLENANAELVAEREKTQKLVGENEKLQYRVIHLLRALKEADLKLEQVTTQKQLESMKLQDS</sequence>